<keyword evidence="3" id="KW-0539">Nucleus</keyword>
<dbReference type="GO" id="GO:0036228">
    <property type="term" value="P:protein localization to nuclear inner membrane"/>
    <property type="evidence" value="ECO:0007669"/>
    <property type="project" value="TreeGrafter"/>
</dbReference>
<dbReference type="GO" id="GO:0006405">
    <property type="term" value="P:RNA export from nucleus"/>
    <property type="evidence" value="ECO:0007669"/>
    <property type="project" value="TreeGrafter"/>
</dbReference>
<proteinExistence type="predicted"/>
<feature type="domain" description="Nucleoporin Nup133/Nup155-like C-terminal" evidence="4">
    <location>
        <begin position="3"/>
        <end position="180"/>
    </location>
</feature>
<dbReference type="EMBL" id="JADGKB010000002">
    <property type="protein sequence ID" value="KAJ3262377.1"/>
    <property type="molecule type" value="Genomic_DNA"/>
</dbReference>
<sequence length="199" mass="23500">MNEIMLQIFYISETSPDKARIIIEKCWDDIIKQKFRDAQFSKISPFDSLSDKIKELGLKFYPSDLVFPLLYLVNKLEQSSLDYYIKENSYSYGWVARSLLDVKIPFNLLFQVYQSIYESKLPPWSSNEAIAFLIHNILKLVQTWFDYIRSPATGFYERDEFPAREIDEVLSKYLSNLPMDNKSLSNEIQKLQSRLRSAF</sequence>
<protein>
    <recommendedName>
        <fullName evidence="4">Nucleoporin Nup133/Nup155-like C-terminal domain-containing protein</fullName>
    </recommendedName>
</protein>
<dbReference type="Proteomes" id="UP001210925">
    <property type="component" value="Unassembled WGS sequence"/>
</dbReference>
<dbReference type="InterPro" id="IPR004870">
    <property type="entry name" value="Nucleoporin_Nup155"/>
</dbReference>
<evidence type="ECO:0000313" key="5">
    <source>
        <dbReference type="EMBL" id="KAJ3262351.1"/>
    </source>
</evidence>
<dbReference type="EMBL" id="JADGKB010000002">
    <property type="protein sequence ID" value="KAJ3262351.1"/>
    <property type="molecule type" value="Genomic_DNA"/>
</dbReference>
<gene>
    <name evidence="5" type="ORF">HK103_002765</name>
    <name evidence="6" type="ORF">HK103_002792</name>
</gene>
<evidence type="ECO:0000256" key="1">
    <source>
        <dbReference type="ARBA" id="ARBA00004123"/>
    </source>
</evidence>
<reference evidence="6" key="1">
    <citation type="submission" date="2020-05" db="EMBL/GenBank/DDBJ databases">
        <title>Phylogenomic resolution of chytrid fungi.</title>
        <authorList>
            <person name="Stajich J.E."/>
            <person name="Amses K."/>
            <person name="Simmons R."/>
            <person name="Seto K."/>
            <person name="Myers J."/>
            <person name="Bonds A."/>
            <person name="Quandt C.A."/>
            <person name="Barry K."/>
            <person name="Liu P."/>
            <person name="Grigoriev I."/>
            <person name="Longcore J.E."/>
            <person name="James T.Y."/>
        </authorList>
    </citation>
    <scope>NUCLEOTIDE SEQUENCE</scope>
    <source>
        <strain evidence="6">PLAUS21</strain>
    </source>
</reference>
<organism evidence="6 7">
    <name type="scientific">Boothiomyces macroporosus</name>
    <dbReference type="NCBI Taxonomy" id="261099"/>
    <lineage>
        <taxon>Eukaryota</taxon>
        <taxon>Fungi</taxon>
        <taxon>Fungi incertae sedis</taxon>
        <taxon>Chytridiomycota</taxon>
        <taxon>Chytridiomycota incertae sedis</taxon>
        <taxon>Chytridiomycetes</taxon>
        <taxon>Rhizophydiales</taxon>
        <taxon>Terramycetaceae</taxon>
        <taxon>Boothiomyces</taxon>
    </lineage>
</organism>
<dbReference type="Gene3D" id="1.20.120.1880">
    <property type="entry name" value="Nucleoporin, helical C-terminal domain"/>
    <property type="match status" value="1"/>
</dbReference>
<dbReference type="GO" id="GO:0044611">
    <property type="term" value="C:nuclear pore inner ring"/>
    <property type="evidence" value="ECO:0007669"/>
    <property type="project" value="TreeGrafter"/>
</dbReference>
<comment type="subcellular location">
    <subcellularLocation>
        <location evidence="1">Nucleus</location>
    </subcellularLocation>
</comment>
<evidence type="ECO:0000313" key="6">
    <source>
        <dbReference type="EMBL" id="KAJ3262377.1"/>
    </source>
</evidence>
<accession>A0AAD5YBB7</accession>
<name>A0AAD5YBB7_9FUNG</name>
<dbReference type="PANTHER" id="PTHR10350:SF6">
    <property type="entry name" value="NUCLEAR PORE COMPLEX PROTEIN NUP155"/>
    <property type="match status" value="1"/>
</dbReference>
<evidence type="ECO:0000256" key="3">
    <source>
        <dbReference type="ARBA" id="ARBA00023242"/>
    </source>
</evidence>
<evidence type="ECO:0000313" key="7">
    <source>
        <dbReference type="Proteomes" id="UP001210925"/>
    </source>
</evidence>
<evidence type="ECO:0000259" key="4">
    <source>
        <dbReference type="Pfam" id="PF03177"/>
    </source>
</evidence>
<dbReference type="Pfam" id="PF03177">
    <property type="entry name" value="Nucleoporin_C"/>
    <property type="match status" value="1"/>
</dbReference>
<dbReference type="PANTHER" id="PTHR10350">
    <property type="entry name" value="NUCLEAR PORE COMPLEX PROTEIN NUP155"/>
    <property type="match status" value="1"/>
</dbReference>
<dbReference type="InterPro" id="IPR042538">
    <property type="entry name" value="Nucleoporin_Nup155_C_3"/>
</dbReference>
<dbReference type="GO" id="GO:0017056">
    <property type="term" value="F:structural constituent of nuclear pore"/>
    <property type="evidence" value="ECO:0007669"/>
    <property type="project" value="InterPro"/>
</dbReference>
<dbReference type="GO" id="GO:0006606">
    <property type="term" value="P:protein import into nucleus"/>
    <property type="evidence" value="ECO:0007669"/>
    <property type="project" value="TreeGrafter"/>
</dbReference>
<dbReference type="InterPro" id="IPR007187">
    <property type="entry name" value="Nucleoporin_Nup133/Nup155_C"/>
</dbReference>
<keyword evidence="7" id="KW-1185">Reference proteome</keyword>
<evidence type="ECO:0000256" key="2">
    <source>
        <dbReference type="ARBA" id="ARBA00022448"/>
    </source>
</evidence>
<keyword evidence="2" id="KW-0813">Transport</keyword>
<dbReference type="GO" id="GO:0000972">
    <property type="term" value="P:transcription-dependent tethering of RNA polymerase II gene DNA at nuclear periphery"/>
    <property type="evidence" value="ECO:0007669"/>
    <property type="project" value="TreeGrafter"/>
</dbReference>
<dbReference type="AlphaFoldDB" id="A0AAD5YBB7"/>
<comment type="caution">
    <text evidence="6">The sequence shown here is derived from an EMBL/GenBank/DDBJ whole genome shotgun (WGS) entry which is preliminary data.</text>
</comment>